<keyword evidence="2" id="KW-1185">Reference proteome</keyword>
<dbReference type="RefSeq" id="WP_128561296.1">
    <property type="nucleotide sequence ID" value="NZ_BPQH01000013.1"/>
</dbReference>
<comment type="caution">
    <text evidence="1">The sequence shown here is derived from an EMBL/GenBank/DDBJ whole genome shotgun (WGS) entry which is preliminary data.</text>
</comment>
<name>A0ABQ4R3I9_9HYPH</name>
<dbReference type="EMBL" id="BPQH01000013">
    <property type="protein sequence ID" value="GJD51396.1"/>
    <property type="molecule type" value="Genomic_DNA"/>
</dbReference>
<dbReference type="SUPFAM" id="SSF52540">
    <property type="entry name" value="P-loop containing nucleoside triphosphate hydrolases"/>
    <property type="match status" value="1"/>
</dbReference>
<organism evidence="1 2">
    <name type="scientific">Methylobacterium crusticola</name>
    <dbReference type="NCBI Taxonomy" id="1697972"/>
    <lineage>
        <taxon>Bacteria</taxon>
        <taxon>Pseudomonadati</taxon>
        <taxon>Pseudomonadota</taxon>
        <taxon>Alphaproteobacteria</taxon>
        <taxon>Hyphomicrobiales</taxon>
        <taxon>Methylobacteriaceae</taxon>
        <taxon>Methylobacterium</taxon>
    </lineage>
</organism>
<dbReference type="Gene3D" id="3.40.50.300">
    <property type="entry name" value="P-loop containing nucleotide triphosphate hydrolases"/>
    <property type="match status" value="1"/>
</dbReference>
<gene>
    <name evidence="1" type="ORF">OPKNFCMD_4150</name>
</gene>
<evidence type="ECO:0000313" key="2">
    <source>
        <dbReference type="Proteomes" id="UP001055167"/>
    </source>
</evidence>
<dbReference type="Proteomes" id="UP001055167">
    <property type="component" value="Unassembled WGS sequence"/>
</dbReference>
<accession>A0ABQ4R3I9</accession>
<reference evidence="1" key="1">
    <citation type="journal article" date="2021" name="Front. Microbiol.">
        <title>Comprehensive Comparative Genomics and Phenotyping of Methylobacterium Species.</title>
        <authorList>
            <person name="Alessa O."/>
            <person name="Ogura Y."/>
            <person name="Fujitani Y."/>
            <person name="Takami H."/>
            <person name="Hayashi T."/>
            <person name="Sahin N."/>
            <person name="Tani A."/>
        </authorList>
    </citation>
    <scope>NUCLEOTIDE SEQUENCE</scope>
    <source>
        <strain evidence="1">KCTC 52305</strain>
    </source>
</reference>
<evidence type="ECO:0008006" key="3">
    <source>
        <dbReference type="Google" id="ProtNLM"/>
    </source>
</evidence>
<dbReference type="InterPro" id="IPR027417">
    <property type="entry name" value="P-loop_NTPase"/>
</dbReference>
<evidence type="ECO:0000313" key="1">
    <source>
        <dbReference type="EMBL" id="GJD51396.1"/>
    </source>
</evidence>
<protein>
    <recommendedName>
        <fullName evidence="3">Uridine kinase</fullName>
    </recommendedName>
</protein>
<sequence length="220" mass="22328">MRPAPPFPVLVVAVSGVSGAGKSTLVGALADRLGAARLHFDAYLTLGNDPAAIAAWLAGGVDPDRIETPGLVADLARLRAARDAGPAGVGQDAGPPGGAGPGGVVLLEEPFGRARRALAPMIDLSVHLDLPPEVALARRLLRAIEAGAGAPGLVRDLEAQLRAFLGGGRDVYAAADRAARAGADLVLDALAPPPALVARVVAAVRRRRGDDPTPRETART</sequence>
<reference evidence="1" key="2">
    <citation type="submission" date="2021-08" db="EMBL/GenBank/DDBJ databases">
        <authorList>
            <person name="Tani A."/>
            <person name="Ola A."/>
            <person name="Ogura Y."/>
            <person name="Katsura K."/>
            <person name="Hayashi T."/>
        </authorList>
    </citation>
    <scope>NUCLEOTIDE SEQUENCE</scope>
    <source>
        <strain evidence="1">KCTC 52305</strain>
    </source>
</reference>
<proteinExistence type="predicted"/>